<evidence type="ECO:0000256" key="1">
    <source>
        <dbReference type="SAM" id="SignalP"/>
    </source>
</evidence>
<keyword evidence="3" id="KW-1185">Reference proteome</keyword>
<dbReference type="AlphaFoldDB" id="A0A507AWY0"/>
<dbReference type="Proteomes" id="UP000319257">
    <property type="component" value="Unassembled WGS sequence"/>
</dbReference>
<dbReference type="InParanoid" id="A0A507AWY0"/>
<reference evidence="2 3" key="1">
    <citation type="submission" date="2019-06" db="EMBL/GenBank/DDBJ databases">
        <title>Draft genome sequence of the filamentous fungus Phialemoniopsis curvata isolated from diesel fuel.</title>
        <authorList>
            <person name="Varaljay V.A."/>
            <person name="Lyon W.J."/>
            <person name="Crouch A.L."/>
            <person name="Drake C.E."/>
            <person name="Hollomon J.M."/>
            <person name="Nadeau L.J."/>
            <person name="Nunn H.S."/>
            <person name="Stevenson B.S."/>
            <person name="Bojanowski C.L."/>
            <person name="Crookes-Goodson W.J."/>
        </authorList>
    </citation>
    <scope>NUCLEOTIDE SEQUENCE [LARGE SCALE GENOMIC DNA]</scope>
    <source>
        <strain evidence="2 3">D216</strain>
    </source>
</reference>
<evidence type="ECO:0000313" key="3">
    <source>
        <dbReference type="Proteomes" id="UP000319257"/>
    </source>
</evidence>
<dbReference type="RefSeq" id="XP_030993698.1">
    <property type="nucleotide sequence ID" value="XM_031142018.1"/>
</dbReference>
<protein>
    <submittedName>
        <fullName evidence="2">Uncharacterized protein</fullName>
    </submittedName>
</protein>
<organism evidence="2 3">
    <name type="scientific">Thyridium curvatum</name>
    <dbReference type="NCBI Taxonomy" id="1093900"/>
    <lineage>
        <taxon>Eukaryota</taxon>
        <taxon>Fungi</taxon>
        <taxon>Dikarya</taxon>
        <taxon>Ascomycota</taxon>
        <taxon>Pezizomycotina</taxon>
        <taxon>Sordariomycetes</taxon>
        <taxon>Sordariomycetidae</taxon>
        <taxon>Thyridiales</taxon>
        <taxon>Thyridiaceae</taxon>
        <taxon>Thyridium</taxon>
    </lineage>
</organism>
<dbReference type="GeneID" id="41974737"/>
<feature type="chain" id="PRO_5021446575" evidence="1">
    <location>
        <begin position="20"/>
        <end position="164"/>
    </location>
</feature>
<name>A0A507AWY0_9PEZI</name>
<evidence type="ECO:0000313" key="2">
    <source>
        <dbReference type="EMBL" id="TPX11987.1"/>
    </source>
</evidence>
<comment type="caution">
    <text evidence="2">The sequence shown here is derived from an EMBL/GenBank/DDBJ whole genome shotgun (WGS) entry which is preliminary data.</text>
</comment>
<sequence>MKPTAILFTLVTLAASTLAAPPPSYSSPQLVSREDLLGGAVPPLALGTQRDDKSGAAYLKVYEETRAEDKGCTEWLTIGKAGDDPCAAGAFTFGGAKLRFTGCNAEYGNRPAKLERVDGGGGGATKKKGGKSSKWDKVVRVCWDAGADVKCKGKNTLKRMSQCY</sequence>
<accession>A0A507AWY0</accession>
<proteinExistence type="predicted"/>
<dbReference type="EMBL" id="SKBQ01000044">
    <property type="protein sequence ID" value="TPX11987.1"/>
    <property type="molecule type" value="Genomic_DNA"/>
</dbReference>
<feature type="signal peptide" evidence="1">
    <location>
        <begin position="1"/>
        <end position="19"/>
    </location>
</feature>
<gene>
    <name evidence="2" type="ORF">E0L32_007290</name>
</gene>
<keyword evidence="1" id="KW-0732">Signal</keyword>